<dbReference type="KEGG" id="aer:AERYTH_09970"/>
<dbReference type="OrthoDB" id="3748797at2"/>
<organism evidence="1 2">
    <name type="scientific">Aeromicrobium erythreum</name>
    <dbReference type="NCBI Taxonomy" id="2041"/>
    <lineage>
        <taxon>Bacteria</taxon>
        <taxon>Bacillati</taxon>
        <taxon>Actinomycetota</taxon>
        <taxon>Actinomycetes</taxon>
        <taxon>Propionibacteriales</taxon>
        <taxon>Nocardioidaceae</taxon>
        <taxon>Aeromicrobium</taxon>
    </lineage>
</organism>
<evidence type="ECO:0000313" key="1">
    <source>
        <dbReference type="EMBL" id="ALX05007.1"/>
    </source>
</evidence>
<proteinExistence type="predicted"/>
<dbReference type="EMBL" id="CP011502">
    <property type="protein sequence ID" value="ALX05007.1"/>
    <property type="molecule type" value="Genomic_DNA"/>
</dbReference>
<dbReference type="Proteomes" id="UP000067689">
    <property type="component" value="Chromosome"/>
</dbReference>
<dbReference type="STRING" id="2041.AERYTH_09970"/>
<dbReference type="RefSeq" id="WP_067857982.1">
    <property type="nucleotide sequence ID" value="NZ_CP011502.1"/>
</dbReference>
<sequence length="67" mass="7508">MAEYRLTTEDGDVVAEETLEHDQAAVAWRSSRPFEAPTPGEGRGLRLERHTDRGWVRLDPLGTAETT</sequence>
<dbReference type="PATRIC" id="fig|2041.4.peg.2084"/>
<accession>A0A0U4C232</accession>
<gene>
    <name evidence="1" type="ORF">AERYTH_09970</name>
</gene>
<keyword evidence="2" id="KW-1185">Reference proteome</keyword>
<dbReference type="AlphaFoldDB" id="A0A0U4C232"/>
<protein>
    <submittedName>
        <fullName evidence="1">Uncharacterized protein</fullName>
    </submittedName>
</protein>
<reference evidence="1 2" key="1">
    <citation type="journal article" date="1991" name="Int. J. Syst. Bacteriol.">
        <title>Description of the erythromycin-producing bacterium Arthrobacter sp. strain NRRL B-3381 as Aeromicrobium erythreum gen. nov., sp. nov.</title>
        <authorList>
            <person name="Miller E.S."/>
            <person name="Woese C.R."/>
            <person name="Brenner S."/>
        </authorList>
    </citation>
    <scope>NUCLEOTIDE SEQUENCE [LARGE SCALE GENOMIC DNA]</scope>
    <source>
        <strain evidence="1 2">AR18</strain>
    </source>
</reference>
<name>A0A0U4C232_9ACTN</name>
<evidence type="ECO:0000313" key="2">
    <source>
        <dbReference type="Proteomes" id="UP000067689"/>
    </source>
</evidence>